<dbReference type="EMBL" id="NEDP02004925">
    <property type="protein sequence ID" value="OWF44065.1"/>
    <property type="molecule type" value="Genomic_DNA"/>
</dbReference>
<accession>A0A210Q5S3</accession>
<feature type="signal peptide" evidence="1">
    <location>
        <begin position="1"/>
        <end position="25"/>
    </location>
</feature>
<keyword evidence="1" id="KW-0732">Signal</keyword>
<sequence>MAGKTLFVLLCYCIASSTFIKVVSMELVSHWLSGGYVQCYPVVCLAGFQASFCKLDRTSDYCHSCPVGSTQDIIVDTRTLRSQNDVPKCSRIDIACLQPETTPVVENGIIARCECDLSNGYIGEDPLCMKVNRCFRGEELDKSSMESGEEFIKVVLQ</sequence>
<proteinExistence type="predicted"/>
<gene>
    <name evidence="2" type="ORF">KP79_PYT21123</name>
</gene>
<evidence type="ECO:0000256" key="1">
    <source>
        <dbReference type="SAM" id="SignalP"/>
    </source>
</evidence>
<organism evidence="2 3">
    <name type="scientific">Mizuhopecten yessoensis</name>
    <name type="common">Japanese scallop</name>
    <name type="synonym">Patinopecten yessoensis</name>
    <dbReference type="NCBI Taxonomy" id="6573"/>
    <lineage>
        <taxon>Eukaryota</taxon>
        <taxon>Metazoa</taxon>
        <taxon>Spiralia</taxon>
        <taxon>Lophotrochozoa</taxon>
        <taxon>Mollusca</taxon>
        <taxon>Bivalvia</taxon>
        <taxon>Autobranchia</taxon>
        <taxon>Pteriomorphia</taxon>
        <taxon>Pectinida</taxon>
        <taxon>Pectinoidea</taxon>
        <taxon>Pectinidae</taxon>
        <taxon>Mizuhopecten</taxon>
    </lineage>
</organism>
<reference evidence="2 3" key="1">
    <citation type="journal article" date="2017" name="Nat. Ecol. Evol.">
        <title>Scallop genome provides insights into evolution of bilaterian karyotype and development.</title>
        <authorList>
            <person name="Wang S."/>
            <person name="Zhang J."/>
            <person name="Jiao W."/>
            <person name="Li J."/>
            <person name="Xun X."/>
            <person name="Sun Y."/>
            <person name="Guo X."/>
            <person name="Huan P."/>
            <person name="Dong B."/>
            <person name="Zhang L."/>
            <person name="Hu X."/>
            <person name="Sun X."/>
            <person name="Wang J."/>
            <person name="Zhao C."/>
            <person name="Wang Y."/>
            <person name="Wang D."/>
            <person name="Huang X."/>
            <person name="Wang R."/>
            <person name="Lv J."/>
            <person name="Li Y."/>
            <person name="Zhang Z."/>
            <person name="Liu B."/>
            <person name="Lu W."/>
            <person name="Hui Y."/>
            <person name="Liang J."/>
            <person name="Zhou Z."/>
            <person name="Hou R."/>
            <person name="Li X."/>
            <person name="Liu Y."/>
            <person name="Li H."/>
            <person name="Ning X."/>
            <person name="Lin Y."/>
            <person name="Zhao L."/>
            <person name="Xing Q."/>
            <person name="Dou J."/>
            <person name="Li Y."/>
            <person name="Mao J."/>
            <person name="Guo H."/>
            <person name="Dou H."/>
            <person name="Li T."/>
            <person name="Mu C."/>
            <person name="Jiang W."/>
            <person name="Fu Q."/>
            <person name="Fu X."/>
            <person name="Miao Y."/>
            <person name="Liu J."/>
            <person name="Yu Q."/>
            <person name="Li R."/>
            <person name="Liao H."/>
            <person name="Li X."/>
            <person name="Kong Y."/>
            <person name="Jiang Z."/>
            <person name="Chourrout D."/>
            <person name="Li R."/>
            <person name="Bao Z."/>
        </authorList>
    </citation>
    <scope>NUCLEOTIDE SEQUENCE [LARGE SCALE GENOMIC DNA]</scope>
    <source>
        <strain evidence="2 3">PY_sf001</strain>
    </source>
</reference>
<dbReference type="Proteomes" id="UP000242188">
    <property type="component" value="Unassembled WGS sequence"/>
</dbReference>
<evidence type="ECO:0000313" key="2">
    <source>
        <dbReference type="EMBL" id="OWF44065.1"/>
    </source>
</evidence>
<protein>
    <submittedName>
        <fullName evidence="2">Uncharacterized protein</fullName>
    </submittedName>
</protein>
<name>A0A210Q5S3_MIZYE</name>
<comment type="caution">
    <text evidence="2">The sequence shown here is derived from an EMBL/GenBank/DDBJ whole genome shotgun (WGS) entry which is preliminary data.</text>
</comment>
<dbReference type="AlphaFoldDB" id="A0A210Q5S3"/>
<keyword evidence="3" id="KW-1185">Reference proteome</keyword>
<evidence type="ECO:0000313" key="3">
    <source>
        <dbReference type="Proteomes" id="UP000242188"/>
    </source>
</evidence>
<feature type="chain" id="PRO_5013392692" evidence="1">
    <location>
        <begin position="26"/>
        <end position="157"/>
    </location>
</feature>